<feature type="domain" description="4'-phosphopantetheinyl transferase N-terminal" evidence="3">
    <location>
        <begin position="42"/>
        <end position="108"/>
    </location>
</feature>
<keyword evidence="1 4" id="KW-0808">Transferase</keyword>
<evidence type="ECO:0000313" key="4">
    <source>
        <dbReference type="EMBL" id="MDQ0489480.1"/>
    </source>
</evidence>
<accession>A0ABU0KJ99</accession>
<comment type="caution">
    <text evidence="4">The sequence shown here is derived from an EMBL/GenBank/DDBJ whole genome shotgun (WGS) entry which is preliminary data.</text>
</comment>
<organism evidence="4 5">
    <name type="scientific">Streptomyces thermodiastaticus</name>
    <dbReference type="NCBI Taxonomy" id="44061"/>
    <lineage>
        <taxon>Bacteria</taxon>
        <taxon>Bacillati</taxon>
        <taxon>Actinomycetota</taxon>
        <taxon>Actinomycetes</taxon>
        <taxon>Kitasatosporales</taxon>
        <taxon>Streptomycetaceae</taxon>
        <taxon>Streptomyces</taxon>
    </lineage>
</organism>
<dbReference type="Pfam" id="PF17837">
    <property type="entry name" value="4PPT_N"/>
    <property type="match status" value="1"/>
</dbReference>
<dbReference type="Pfam" id="PF01648">
    <property type="entry name" value="ACPS"/>
    <property type="match status" value="1"/>
</dbReference>
<sequence>MTASAPGTAAPRLLGTLLPAWAAGAELRGGAGPQPWLYEEEDEQLGEDAVPKRWQEFARARMCARRALAAVGAGAGPLLRGPHGAPRWPSGIVGSITHCRDYCAAVAAPRRDAGSLGIDAERAVPLRPALLPRITSPGERERLAALPTRPGLPWGTLMFCAKEAAYKAWYPWVEEPLGFHTAHVVPEPDRDTLTVRPTESAPVGLPVLEGRYAAEAGLLVVVVHSRRSA</sequence>
<protein>
    <submittedName>
        <fullName evidence="4">4'-phosphopantetheinyl transferase EntD</fullName>
    </submittedName>
</protein>
<evidence type="ECO:0000259" key="2">
    <source>
        <dbReference type="Pfam" id="PF01648"/>
    </source>
</evidence>
<dbReference type="InterPro" id="IPR041354">
    <property type="entry name" value="4PPT_N"/>
</dbReference>
<dbReference type="Proteomes" id="UP001236795">
    <property type="component" value="Unassembled WGS sequence"/>
</dbReference>
<feature type="domain" description="4'-phosphopantetheinyl transferase" evidence="2">
    <location>
        <begin position="115"/>
        <end position="190"/>
    </location>
</feature>
<evidence type="ECO:0000259" key="3">
    <source>
        <dbReference type="Pfam" id="PF17837"/>
    </source>
</evidence>
<dbReference type="PRINTS" id="PR01399">
    <property type="entry name" value="ENTSNTHTASED"/>
</dbReference>
<keyword evidence="5" id="KW-1185">Reference proteome</keyword>
<dbReference type="PANTHER" id="PTHR38096">
    <property type="entry name" value="ENTEROBACTIN SYNTHASE COMPONENT D"/>
    <property type="match status" value="1"/>
</dbReference>
<dbReference type="EMBL" id="JAUSWC010000016">
    <property type="protein sequence ID" value="MDQ0489480.1"/>
    <property type="molecule type" value="Genomic_DNA"/>
</dbReference>
<evidence type="ECO:0000256" key="1">
    <source>
        <dbReference type="ARBA" id="ARBA00022679"/>
    </source>
</evidence>
<proteinExistence type="predicted"/>
<dbReference type="InterPro" id="IPR003542">
    <property type="entry name" value="Enbac_synth_compD-like"/>
</dbReference>
<dbReference type="PANTHER" id="PTHR38096:SF1">
    <property type="entry name" value="ENTEROBACTIN SYNTHASE COMPONENT D"/>
    <property type="match status" value="1"/>
</dbReference>
<dbReference type="GO" id="GO:0016740">
    <property type="term" value="F:transferase activity"/>
    <property type="evidence" value="ECO:0007669"/>
    <property type="project" value="UniProtKB-KW"/>
</dbReference>
<name>A0ABU0KJ99_9ACTN</name>
<dbReference type="RefSeq" id="WP_019524861.1">
    <property type="nucleotide sequence ID" value="NZ_JAUSWC010000016.1"/>
</dbReference>
<dbReference type="SUPFAM" id="SSF56214">
    <property type="entry name" value="4'-phosphopantetheinyl transferase"/>
    <property type="match status" value="1"/>
</dbReference>
<gene>
    <name evidence="4" type="ORF">QO019_004357</name>
</gene>
<dbReference type="InterPro" id="IPR037143">
    <property type="entry name" value="4-PPantetheinyl_Trfase_dom_sf"/>
</dbReference>
<dbReference type="InterPro" id="IPR008278">
    <property type="entry name" value="4-PPantetheinyl_Trfase_dom"/>
</dbReference>
<dbReference type="Gene3D" id="3.90.470.20">
    <property type="entry name" value="4'-phosphopantetheinyl transferase domain"/>
    <property type="match status" value="1"/>
</dbReference>
<reference evidence="4 5" key="1">
    <citation type="submission" date="2023-07" db="EMBL/GenBank/DDBJ databases">
        <title>Genomic Encyclopedia of Type Strains, Phase IV (KMG-IV): sequencing the most valuable type-strain genomes for metagenomic binning, comparative biology and taxonomic classification.</title>
        <authorList>
            <person name="Goeker M."/>
        </authorList>
    </citation>
    <scope>NUCLEOTIDE SEQUENCE [LARGE SCALE GENOMIC DNA]</scope>
    <source>
        <strain evidence="4 5">DSM 40573</strain>
    </source>
</reference>
<evidence type="ECO:0000313" key="5">
    <source>
        <dbReference type="Proteomes" id="UP001236795"/>
    </source>
</evidence>